<feature type="compositionally biased region" description="Basic residues" evidence="1">
    <location>
        <begin position="85"/>
        <end position="101"/>
    </location>
</feature>
<evidence type="ECO:0000256" key="1">
    <source>
        <dbReference type="SAM" id="MobiDB-lite"/>
    </source>
</evidence>
<dbReference type="STRING" id="112248.SAMN05444392_102451"/>
<dbReference type="EMBL" id="FQVL01000002">
    <property type="protein sequence ID" value="SHE70535.1"/>
    <property type="molecule type" value="Genomic_DNA"/>
</dbReference>
<gene>
    <name evidence="2" type="ORF">SAMN05444392_102451</name>
</gene>
<proteinExistence type="predicted"/>
<feature type="region of interest" description="Disordered" evidence="1">
    <location>
        <begin position="74"/>
        <end position="101"/>
    </location>
</feature>
<evidence type="ECO:0000313" key="3">
    <source>
        <dbReference type="Proteomes" id="UP000184476"/>
    </source>
</evidence>
<evidence type="ECO:0000313" key="2">
    <source>
        <dbReference type="EMBL" id="SHE70535.1"/>
    </source>
</evidence>
<sequence length="101" mass="11342">MTMKQLTEMINSVMGQQVLSEDQFKQIMDGAAKARDHGGMGAVLEFLMKVTQADVDFQELEQFANQVQTNPQMGLDILKGEKKAPAVKKKKKRSGKRTKEK</sequence>
<accession>A0A1M4VNT7</accession>
<protein>
    <submittedName>
        <fullName evidence="2">Uncharacterized protein</fullName>
    </submittedName>
</protein>
<organism evidence="2 3">
    <name type="scientific">Seinonella peptonophila</name>
    <dbReference type="NCBI Taxonomy" id="112248"/>
    <lineage>
        <taxon>Bacteria</taxon>
        <taxon>Bacillati</taxon>
        <taxon>Bacillota</taxon>
        <taxon>Bacilli</taxon>
        <taxon>Bacillales</taxon>
        <taxon>Thermoactinomycetaceae</taxon>
        <taxon>Seinonella</taxon>
    </lineage>
</organism>
<keyword evidence="3" id="KW-1185">Reference proteome</keyword>
<dbReference type="AlphaFoldDB" id="A0A1M4VNT7"/>
<name>A0A1M4VNT7_9BACL</name>
<reference evidence="2 3" key="1">
    <citation type="submission" date="2016-11" db="EMBL/GenBank/DDBJ databases">
        <authorList>
            <person name="Jaros S."/>
            <person name="Januszkiewicz K."/>
            <person name="Wedrychowicz H."/>
        </authorList>
    </citation>
    <scope>NUCLEOTIDE SEQUENCE [LARGE SCALE GENOMIC DNA]</scope>
    <source>
        <strain evidence="2 3">DSM 44666</strain>
    </source>
</reference>
<dbReference type="Proteomes" id="UP000184476">
    <property type="component" value="Unassembled WGS sequence"/>
</dbReference>